<sequence length="250" mass="25688">MTDSATLDPHRSARTNRILVVAAGLEGIDSLKSGLLKQAAQVCLVTDAQGVDSPDTFYGADFSSKASLAQVLGQVAAHLGRVDAVVLALTPAAALIARPITSMSVEDWRKACLEPLRLARHCLQESFRLFDGGTGCIVLLGPNFSFTGSAGLTALSTVSEGLRGLMKSAARQWGGQGIRLNWVGVDSVVLAPALDDAPIPLSPEMGPPPPALGAAPALAEGVAETIAMLVDATALTGVSLPVDGGVWMVP</sequence>
<comment type="similarity">
    <text evidence="1">Belongs to the short-chain dehydrogenases/reductases (SDR) family.</text>
</comment>
<dbReference type="Gene3D" id="3.40.50.720">
    <property type="entry name" value="NAD(P)-binding Rossmann-like Domain"/>
    <property type="match status" value="1"/>
</dbReference>
<proteinExistence type="inferred from homology"/>
<dbReference type="RefSeq" id="WP_082001403.1">
    <property type="nucleotide sequence ID" value="NZ_CP117450.1"/>
</dbReference>
<dbReference type="SUPFAM" id="SSF51735">
    <property type="entry name" value="NAD(P)-binding Rossmann-fold domains"/>
    <property type="match status" value="1"/>
</dbReference>
<dbReference type="Pfam" id="PF13561">
    <property type="entry name" value="adh_short_C2"/>
    <property type="match status" value="1"/>
</dbReference>
<accession>A0ABY9FP21</accession>
<dbReference type="EMBL" id="CP117450">
    <property type="protein sequence ID" value="WLH05062.1"/>
    <property type="molecule type" value="Genomic_DNA"/>
</dbReference>
<keyword evidence="4" id="KW-1185">Reference proteome</keyword>
<evidence type="ECO:0000313" key="4">
    <source>
        <dbReference type="Proteomes" id="UP001236748"/>
    </source>
</evidence>
<evidence type="ECO:0000256" key="2">
    <source>
        <dbReference type="ARBA" id="ARBA00023002"/>
    </source>
</evidence>
<dbReference type="InterPro" id="IPR036291">
    <property type="entry name" value="NAD(P)-bd_dom_sf"/>
</dbReference>
<evidence type="ECO:0000256" key="1">
    <source>
        <dbReference type="ARBA" id="ARBA00006484"/>
    </source>
</evidence>
<reference evidence="3 4" key="1">
    <citation type="submission" date="2023-02" db="EMBL/GenBank/DDBJ databases">
        <title>Evolution of Hrp T3SS in non-pathogenic Pseudomonas fluorescens.</title>
        <authorList>
            <person name="Liao K."/>
            <person name="Wei H."/>
            <person name="Gu Y."/>
        </authorList>
    </citation>
    <scope>NUCLEOTIDE SEQUENCE [LARGE SCALE GENOMIC DNA]</scope>
    <source>
        <strain evidence="3 4">FP2043</strain>
    </source>
</reference>
<evidence type="ECO:0000313" key="3">
    <source>
        <dbReference type="EMBL" id="WLH05062.1"/>
    </source>
</evidence>
<dbReference type="InterPro" id="IPR002347">
    <property type="entry name" value="SDR_fam"/>
</dbReference>
<dbReference type="Proteomes" id="UP001236748">
    <property type="component" value="Chromosome"/>
</dbReference>
<keyword evidence="2" id="KW-0560">Oxidoreductase</keyword>
<name>A0ABY9FP21_9PSED</name>
<gene>
    <name evidence="3" type="ORF">PSH67_19725</name>
</gene>
<organism evidence="3 4">
    <name type="scientific">Pseudomonas lurida</name>
    <dbReference type="NCBI Taxonomy" id="244566"/>
    <lineage>
        <taxon>Bacteria</taxon>
        <taxon>Pseudomonadati</taxon>
        <taxon>Pseudomonadota</taxon>
        <taxon>Gammaproteobacteria</taxon>
        <taxon>Pseudomonadales</taxon>
        <taxon>Pseudomonadaceae</taxon>
        <taxon>Pseudomonas</taxon>
    </lineage>
</organism>
<dbReference type="PANTHER" id="PTHR24321:SF8">
    <property type="entry name" value="ESTRADIOL 17-BETA-DEHYDROGENASE 8-RELATED"/>
    <property type="match status" value="1"/>
</dbReference>
<protein>
    <submittedName>
        <fullName evidence="3">SDR family oxidoreductase</fullName>
    </submittedName>
</protein>
<dbReference type="PANTHER" id="PTHR24321">
    <property type="entry name" value="DEHYDROGENASES, SHORT CHAIN"/>
    <property type="match status" value="1"/>
</dbReference>